<dbReference type="RefSeq" id="WP_243551238.1">
    <property type="nucleotide sequence ID" value="NZ_CP094532.1"/>
</dbReference>
<dbReference type="Proteomes" id="UP000831460">
    <property type="component" value="Chromosome"/>
</dbReference>
<protein>
    <submittedName>
        <fullName evidence="1">Uncharacterized protein</fullName>
    </submittedName>
</protein>
<evidence type="ECO:0000313" key="2">
    <source>
        <dbReference type="Proteomes" id="UP000831460"/>
    </source>
</evidence>
<evidence type="ECO:0000313" key="1">
    <source>
        <dbReference type="EMBL" id="UOE42242.1"/>
    </source>
</evidence>
<dbReference type="EMBL" id="CP094532">
    <property type="protein sequence ID" value="UOE42242.1"/>
    <property type="molecule type" value="Genomic_DNA"/>
</dbReference>
<proteinExistence type="predicted"/>
<reference evidence="1 2" key="1">
    <citation type="submission" date="2022-03" db="EMBL/GenBank/DDBJ databases">
        <title>Chryseobacterium sp. isolated from particulate matters in swine house.</title>
        <authorList>
            <person name="Won M."/>
            <person name="Kim S.-J."/>
            <person name="Kwon S.-W."/>
        </authorList>
    </citation>
    <scope>NUCLEOTIDE SEQUENCE [LARGE SCALE GENOMIC DNA]</scope>
    <source>
        <strain evidence="1 2">SC2-2</strain>
    </source>
</reference>
<accession>A0ABY4BVP6</accession>
<name>A0ABY4BVP6_9FLAO</name>
<organism evidence="1 2">
    <name type="scientific">Chryseobacterium suipulveris</name>
    <dbReference type="NCBI Taxonomy" id="2929800"/>
    <lineage>
        <taxon>Bacteria</taxon>
        <taxon>Pseudomonadati</taxon>
        <taxon>Bacteroidota</taxon>
        <taxon>Flavobacteriia</taxon>
        <taxon>Flavobacteriales</taxon>
        <taxon>Weeksellaceae</taxon>
        <taxon>Chryseobacterium group</taxon>
        <taxon>Chryseobacterium</taxon>
    </lineage>
</organism>
<sequence>MNYTLDDLKKQIISLDFSKKDEISELNLNELKEYTSKRIEYTSGEIDNELSILNTSVETLYSRHYNLVSNTLPVLISTGNLLKRIYEDLKKL</sequence>
<gene>
    <name evidence="1" type="ORF">MTP09_06275</name>
</gene>
<keyword evidence="2" id="KW-1185">Reference proteome</keyword>